<dbReference type="Proteomes" id="UP000622547">
    <property type="component" value="Unassembled WGS sequence"/>
</dbReference>
<evidence type="ECO:0000313" key="1">
    <source>
        <dbReference type="EMBL" id="GII40328.1"/>
    </source>
</evidence>
<dbReference type="AlphaFoldDB" id="A0A8J3U833"/>
<organism evidence="1 2">
    <name type="scientific">Planotetraspora phitsanulokensis</name>
    <dbReference type="NCBI Taxonomy" id="575192"/>
    <lineage>
        <taxon>Bacteria</taxon>
        <taxon>Bacillati</taxon>
        <taxon>Actinomycetota</taxon>
        <taxon>Actinomycetes</taxon>
        <taxon>Streptosporangiales</taxon>
        <taxon>Streptosporangiaceae</taxon>
        <taxon>Planotetraspora</taxon>
    </lineage>
</organism>
<gene>
    <name evidence="1" type="ORF">Pph01_53310</name>
</gene>
<name>A0A8J3U833_9ACTN</name>
<keyword evidence="2" id="KW-1185">Reference proteome</keyword>
<evidence type="ECO:0000313" key="2">
    <source>
        <dbReference type="Proteomes" id="UP000622547"/>
    </source>
</evidence>
<sequence>MTPEASGSNEDLSTHELILAQTAFYLDEKGDPEAAALLLEAESIEMDPYVEEWGWTNRAFVNVPGWAKERFTDEIIDRIHGALRAISKRYDISVESVIIGAALPPVDRDWRQSLYARLSGDSVTNHARRVKPDQRLSRDGFLFESLEEIKVYDALKRAQATLSNTNATNTITIFPLPMGRLGAGSVLTPDFLVIREGKVGLIEVDGPHHRGRYGADATRDRLWKYGGVIHIERILVEETTQDDELDQLIRAFLARLKRA</sequence>
<reference evidence="1 2" key="1">
    <citation type="submission" date="2021-01" db="EMBL/GenBank/DDBJ databases">
        <title>Whole genome shotgun sequence of Planotetraspora phitsanulokensis NBRC 104273.</title>
        <authorList>
            <person name="Komaki H."/>
            <person name="Tamura T."/>
        </authorList>
    </citation>
    <scope>NUCLEOTIDE SEQUENCE [LARGE SCALE GENOMIC DNA]</scope>
    <source>
        <strain evidence="1 2">NBRC 104273</strain>
    </source>
</reference>
<protein>
    <recommendedName>
        <fullName evidence="3">DUF559 domain-containing protein</fullName>
    </recommendedName>
</protein>
<dbReference type="RefSeq" id="WP_204075870.1">
    <property type="nucleotide sequence ID" value="NZ_BAABHI010000026.1"/>
</dbReference>
<proteinExistence type="predicted"/>
<accession>A0A8J3U833</accession>
<comment type="caution">
    <text evidence="1">The sequence shown here is derived from an EMBL/GenBank/DDBJ whole genome shotgun (WGS) entry which is preliminary data.</text>
</comment>
<evidence type="ECO:0008006" key="3">
    <source>
        <dbReference type="Google" id="ProtNLM"/>
    </source>
</evidence>
<dbReference type="EMBL" id="BOOP01000025">
    <property type="protein sequence ID" value="GII40328.1"/>
    <property type="molecule type" value="Genomic_DNA"/>
</dbReference>